<gene>
    <name evidence="4" type="ORF">EV385_1436</name>
</gene>
<protein>
    <submittedName>
        <fullName evidence="4">RimJ/RimL family protein N-acetyltransferase</fullName>
    </submittedName>
</protein>
<comment type="caution">
    <text evidence="4">The sequence shown here is derived from an EMBL/GenBank/DDBJ whole genome shotgun (WGS) entry which is preliminary data.</text>
</comment>
<dbReference type="Proteomes" id="UP000292564">
    <property type="component" value="Unassembled WGS sequence"/>
</dbReference>
<feature type="domain" description="N-acetyltransferase" evidence="3">
    <location>
        <begin position="2"/>
        <end position="174"/>
    </location>
</feature>
<keyword evidence="5" id="KW-1185">Reference proteome</keyword>
<name>A0A4Q7ZHJ0_9ACTN</name>
<reference evidence="4 5" key="1">
    <citation type="submission" date="2019-02" db="EMBL/GenBank/DDBJ databases">
        <title>Sequencing the genomes of 1000 actinobacteria strains.</title>
        <authorList>
            <person name="Klenk H.-P."/>
        </authorList>
    </citation>
    <scope>NUCLEOTIDE SEQUENCE [LARGE SCALE GENOMIC DNA]</scope>
    <source>
        <strain evidence="4 5">DSM 45162</strain>
    </source>
</reference>
<proteinExistence type="predicted"/>
<dbReference type="PROSITE" id="PS51186">
    <property type="entry name" value="GNAT"/>
    <property type="match status" value="1"/>
</dbReference>
<dbReference type="SUPFAM" id="SSF55729">
    <property type="entry name" value="Acyl-CoA N-acyltransferases (Nat)"/>
    <property type="match status" value="1"/>
</dbReference>
<evidence type="ECO:0000256" key="1">
    <source>
        <dbReference type="ARBA" id="ARBA00022679"/>
    </source>
</evidence>
<dbReference type="CDD" id="cd04301">
    <property type="entry name" value="NAT_SF"/>
    <property type="match status" value="1"/>
</dbReference>
<organism evidence="4 5">
    <name type="scientific">Krasilnikovia cinnamomea</name>
    <dbReference type="NCBI Taxonomy" id="349313"/>
    <lineage>
        <taxon>Bacteria</taxon>
        <taxon>Bacillati</taxon>
        <taxon>Actinomycetota</taxon>
        <taxon>Actinomycetes</taxon>
        <taxon>Micromonosporales</taxon>
        <taxon>Micromonosporaceae</taxon>
        <taxon>Krasilnikovia</taxon>
    </lineage>
</organism>
<evidence type="ECO:0000256" key="2">
    <source>
        <dbReference type="ARBA" id="ARBA00023315"/>
    </source>
</evidence>
<dbReference type="EMBL" id="SHKY01000001">
    <property type="protein sequence ID" value="RZU49683.1"/>
    <property type="molecule type" value="Genomic_DNA"/>
</dbReference>
<dbReference type="PANTHER" id="PTHR43877:SF1">
    <property type="entry name" value="ACETYLTRANSFERASE"/>
    <property type="match status" value="1"/>
</dbReference>
<dbReference type="AlphaFoldDB" id="A0A4Q7ZHJ0"/>
<dbReference type="PANTHER" id="PTHR43877">
    <property type="entry name" value="AMINOALKYLPHOSPHONATE N-ACETYLTRANSFERASE-RELATED-RELATED"/>
    <property type="match status" value="1"/>
</dbReference>
<dbReference type="InterPro" id="IPR000182">
    <property type="entry name" value="GNAT_dom"/>
</dbReference>
<keyword evidence="2" id="KW-0012">Acyltransferase</keyword>
<sequence length="175" mass="18768">MLVLRELTDADVDPVAALHVRAWQAGYAGIVPADVLDALDPADFAQRRRALPAPPGARTLVAEDDGVIVGFVSFGPYLVNDTPEFDAAIGQVYAIYVEPGRWRGGAGRELITAARAGLTAAGARELRLWVLADNQRARRFYEHAGLSYDGTDDFFTPQGSTTPLAEVRYAAPLAG</sequence>
<keyword evidence="1 4" id="KW-0808">Transferase</keyword>
<dbReference type="GO" id="GO:0016747">
    <property type="term" value="F:acyltransferase activity, transferring groups other than amino-acyl groups"/>
    <property type="evidence" value="ECO:0007669"/>
    <property type="project" value="InterPro"/>
</dbReference>
<accession>A0A4Q7ZHJ0</accession>
<dbReference type="RefSeq" id="WP_165449409.1">
    <property type="nucleotide sequence ID" value="NZ_SHKY01000001.1"/>
</dbReference>
<dbReference type="Pfam" id="PF00583">
    <property type="entry name" value="Acetyltransf_1"/>
    <property type="match status" value="1"/>
</dbReference>
<evidence type="ECO:0000313" key="5">
    <source>
        <dbReference type="Proteomes" id="UP000292564"/>
    </source>
</evidence>
<dbReference type="InterPro" id="IPR050832">
    <property type="entry name" value="Bact_Acetyltransf"/>
</dbReference>
<dbReference type="InterPro" id="IPR016181">
    <property type="entry name" value="Acyl_CoA_acyltransferase"/>
</dbReference>
<dbReference type="Gene3D" id="3.40.630.30">
    <property type="match status" value="1"/>
</dbReference>
<evidence type="ECO:0000259" key="3">
    <source>
        <dbReference type="PROSITE" id="PS51186"/>
    </source>
</evidence>
<evidence type="ECO:0000313" key="4">
    <source>
        <dbReference type="EMBL" id="RZU49683.1"/>
    </source>
</evidence>